<accession>A0A7V6A5U5</accession>
<protein>
    <recommendedName>
        <fullName evidence="3">Lipoprotein SmpA/OmlA domain-containing protein</fullName>
    </recommendedName>
</protein>
<evidence type="ECO:0000256" key="1">
    <source>
        <dbReference type="SAM" id="Phobius"/>
    </source>
</evidence>
<keyword evidence="1" id="KW-0812">Transmembrane</keyword>
<name>A0A7V6A5U5_9BACT</name>
<evidence type="ECO:0008006" key="3">
    <source>
        <dbReference type="Google" id="ProtNLM"/>
    </source>
</evidence>
<keyword evidence="1" id="KW-1133">Transmembrane helix</keyword>
<dbReference type="AlphaFoldDB" id="A0A7V6A5U5"/>
<sequence length="150" mass="16891">MDSKKCVSRGNPCQGRGRALALFIIALPLVLGGWQIIMKKGLNPAYVDRIEDGKTKRTEILTLFGDPQETKRTPEGITYVYKAMRPKENSYSKKKKDDVTTAASVDSPFTLEENLKRKPKEAPVQEVSSILIINFKPDGETVMSHEFKQF</sequence>
<feature type="transmembrane region" description="Helical" evidence="1">
    <location>
        <begin position="20"/>
        <end position="37"/>
    </location>
</feature>
<keyword evidence="1" id="KW-0472">Membrane</keyword>
<proteinExistence type="predicted"/>
<dbReference type="EMBL" id="DTGR01000187">
    <property type="protein sequence ID" value="HHS30433.1"/>
    <property type="molecule type" value="Genomic_DNA"/>
</dbReference>
<comment type="caution">
    <text evidence="2">The sequence shown here is derived from an EMBL/GenBank/DDBJ whole genome shotgun (WGS) entry which is preliminary data.</text>
</comment>
<evidence type="ECO:0000313" key="2">
    <source>
        <dbReference type="EMBL" id="HHS30433.1"/>
    </source>
</evidence>
<reference evidence="2" key="1">
    <citation type="journal article" date="2020" name="mSystems">
        <title>Genome- and Community-Level Interaction Insights into Carbon Utilization and Element Cycling Functions of Hydrothermarchaeota in Hydrothermal Sediment.</title>
        <authorList>
            <person name="Zhou Z."/>
            <person name="Liu Y."/>
            <person name="Xu W."/>
            <person name="Pan J."/>
            <person name="Luo Z.H."/>
            <person name="Li M."/>
        </authorList>
    </citation>
    <scope>NUCLEOTIDE SEQUENCE [LARGE SCALE GENOMIC DNA]</scope>
    <source>
        <strain evidence="2">SpSt-767</strain>
    </source>
</reference>
<gene>
    <name evidence="2" type="ORF">ENV52_12120</name>
</gene>
<organism evidence="2">
    <name type="scientific">Desulfobacca acetoxidans</name>
    <dbReference type="NCBI Taxonomy" id="60893"/>
    <lineage>
        <taxon>Bacteria</taxon>
        <taxon>Pseudomonadati</taxon>
        <taxon>Thermodesulfobacteriota</taxon>
        <taxon>Desulfobaccia</taxon>
        <taxon>Desulfobaccales</taxon>
        <taxon>Desulfobaccaceae</taxon>
        <taxon>Desulfobacca</taxon>
    </lineage>
</organism>